<proteinExistence type="predicted"/>
<sequence>MLSQYDIVSSAYLRTDHSFRTVDPPVVSMPDGKNCAFLVKPICRDCSAYPEIRRPFLFVFIATEFRIPKVVNQTMRLHQASRLLALLLCSGHVFASHQAPVLRSW</sequence>
<organism evidence="1 2">
    <name type="scientific">Ustilaginoidea virens</name>
    <name type="common">Rice false smut fungus</name>
    <name type="synonym">Villosiclava virens</name>
    <dbReference type="NCBI Taxonomy" id="1159556"/>
    <lineage>
        <taxon>Eukaryota</taxon>
        <taxon>Fungi</taxon>
        <taxon>Dikarya</taxon>
        <taxon>Ascomycota</taxon>
        <taxon>Pezizomycotina</taxon>
        <taxon>Sordariomycetes</taxon>
        <taxon>Hypocreomycetidae</taxon>
        <taxon>Hypocreales</taxon>
        <taxon>Clavicipitaceae</taxon>
        <taxon>Ustilaginoidea</taxon>
    </lineage>
</organism>
<dbReference type="RefSeq" id="XP_042997009.1">
    <property type="nucleotide sequence ID" value="XM_043141075.1"/>
</dbReference>
<evidence type="ECO:0000313" key="1">
    <source>
        <dbReference type="EMBL" id="QUC19336.1"/>
    </source>
</evidence>
<dbReference type="Proteomes" id="UP000027002">
    <property type="component" value="Chromosome 3"/>
</dbReference>
<dbReference type="KEGG" id="uvi:66064355"/>
<dbReference type="EMBL" id="CP072755">
    <property type="protein sequence ID" value="QUC19336.1"/>
    <property type="molecule type" value="Genomic_DNA"/>
</dbReference>
<keyword evidence="2" id="KW-1185">Reference proteome</keyword>
<reference evidence="1" key="1">
    <citation type="submission" date="2020-03" db="EMBL/GenBank/DDBJ databases">
        <title>A mixture of massive structural variations and highly conserved coding sequences in Ustilaginoidea virens genome.</title>
        <authorList>
            <person name="Zhang K."/>
            <person name="Zhao Z."/>
            <person name="Zhang Z."/>
            <person name="Li Y."/>
            <person name="Hsiang T."/>
            <person name="Sun W."/>
        </authorList>
    </citation>
    <scope>NUCLEOTIDE SEQUENCE</scope>
    <source>
        <strain evidence="1">UV-8b</strain>
    </source>
</reference>
<gene>
    <name evidence="1" type="ORF">UV8b_03577</name>
</gene>
<dbReference type="GeneID" id="66064355"/>
<protein>
    <submittedName>
        <fullName evidence="1">Uncharacterized protein</fullName>
    </submittedName>
</protein>
<evidence type="ECO:0000313" key="2">
    <source>
        <dbReference type="Proteomes" id="UP000027002"/>
    </source>
</evidence>
<name>A0A8E5MGX6_USTVR</name>
<dbReference type="AlphaFoldDB" id="A0A8E5MGX6"/>
<accession>A0A8E5MGX6</accession>